<dbReference type="SUPFAM" id="SSF103473">
    <property type="entry name" value="MFS general substrate transporter"/>
    <property type="match status" value="1"/>
</dbReference>
<feature type="transmembrane region" description="Helical" evidence="7">
    <location>
        <begin position="218"/>
        <end position="236"/>
    </location>
</feature>
<protein>
    <submittedName>
        <fullName evidence="9">MFS transporter</fullName>
    </submittedName>
</protein>
<evidence type="ECO:0000259" key="8">
    <source>
        <dbReference type="PROSITE" id="PS50850"/>
    </source>
</evidence>
<dbReference type="PROSITE" id="PS50850">
    <property type="entry name" value="MFS"/>
    <property type="match status" value="1"/>
</dbReference>
<evidence type="ECO:0000256" key="1">
    <source>
        <dbReference type="ARBA" id="ARBA00004651"/>
    </source>
</evidence>
<organism evidence="9 10">
    <name type="scientific">Streptococcus iniae</name>
    <name type="common">Streptococcus shiloi</name>
    <dbReference type="NCBI Taxonomy" id="1346"/>
    <lineage>
        <taxon>Bacteria</taxon>
        <taxon>Bacillati</taxon>
        <taxon>Bacillota</taxon>
        <taxon>Bacilli</taxon>
        <taxon>Lactobacillales</taxon>
        <taxon>Streptococcaceae</taxon>
        <taxon>Streptococcus</taxon>
    </lineage>
</organism>
<sequence>MSEFFQLPKQIQLRELMRFITITLGSSIFPFMAMYYTTYFGTFMTGILMMITSLSGFLGTMYGGHLSDAIGRKKVVIIGSIGTIIGWFLTITANIPGHLIPWLTFLGILLVDISSCFYGPAYEAMLIDLTDSSNRRFVYTINYWLINIAVMFGAGIAGLFYDHYFIELLLAMFVVNLLCFFVAYYKFHETRPDDHDFAHNSSLSATFKNYSEVFKDRAFVIFTMGSILFSSVWMQMDNYIPVHLKLYFETTHLFGFEVTGAKMLSIMVFTNTFLIVFFMTLVNKLTVKWKLLPQLLIGSIIFSVGVFLSFTFTHFIGIWIAVLFFTVGEMINVPANQVLRADMMDQSKIGSYTGFVSMAHPLGAILAGFLVSLSHFSGPIGVQIMFLVIATAGIYLTLLSARMKKKV</sequence>
<feature type="transmembrane region" description="Helical" evidence="7">
    <location>
        <begin position="291"/>
        <end position="310"/>
    </location>
</feature>
<feature type="transmembrane region" description="Helical" evidence="7">
    <location>
        <begin position="16"/>
        <end position="37"/>
    </location>
</feature>
<evidence type="ECO:0000256" key="2">
    <source>
        <dbReference type="ARBA" id="ARBA00022448"/>
    </source>
</evidence>
<evidence type="ECO:0000256" key="6">
    <source>
        <dbReference type="ARBA" id="ARBA00023136"/>
    </source>
</evidence>
<feature type="transmembrane region" description="Helical" evidence="7">
    <location>
        <begin position="380"/>
        <end position="401"/>
    </location>
</feature>
<feature type="transmembrane region" description="Helical" evidence="7">
    <location>
        <begin position="263"/>
        <end position="282"/>
    </location>
</feature>
<dbReference type="InterPro" id="IPR050171">
    <property type="entry name" value="MFS_Transporters"/>
</dbReference>
<keyword evidence="3" id="KW-1003">Cell membrane</keyword>
<evidence type="ECO:0000256" key="5">
    <source>
        <dbReference type="ARBA" id="ARBA00022989"/>
    </source>
</evidence>
<dbReference type="Gene3D" id="1.20.1250.20">
    <property type="entry name" value="MFS general substrate transporter like domains"/>
    <property type="match status" value="1"/>
</dbReference>
<feature type="transmembrane region" description="Helical" evidence="7">
    <location>
        <begin position="355"/>
        <end position="374"/>
    </location>
</feature>
<comment type="caution">
    <text evidence="9">The sequence shown here is derived from an EMBL/GenBank/DDBJ whole genome shotgun (WGS) entry which is preliminary data.</text>
</comment>
<dbReference type="RefSeq" id="WP_121792141.1">
    <property type="nucleotide sequence ID" value="NZ_QLQC01000085.1"/>
</dbReference>
<keyword evidence="2" id="KW-0813">Transport</keyword>
<dbReference type="PANTHER" id="PTHR23517:SF3">
    <property type="entry name" value="INTEGRAL MEMBRANE TRANSPORT PROTEIN"/>
    <property type="match status" value="1"/>
</dbReference>
<dbReference type="Pfam" id="PF07690">
    <property type="entry name" value="MFS_1"/>
    <property type="match status" value="1"/>
</dbReference>
<evidence type="ECO:0000256" key="3">
    <source>
        <dbReference type="ARBA" id="ARBA00022475"/>
    </source>
</evidence>
<reference evidence="9 10" key="1">
    <citation type="submission" date="2018-06" db="EMBL/GenBank/DDBJ databases">
        <title>Mutators as drivers of adaptation in pathogenic bacteria and a risk factor for host jumps and vaccine escape.</title>
        <authorList>
            <person name="Barnes A.C."/>
            <person name="Silayeva O."/>
        </authorList>
    </citation>
    <scope>NUCLEOTIDE SEQUENCE [LARGE SCALE GENOMIC DNA]</scope>
    <source>
        <strain evidence="9 10">QMA0445</strain>
    </source>
</reference>
<keyword evidence="5 7" id="KW-1133">Transmembrane helix</keyword>
<dbReference type="InterPro" id="IPR011701">
    <property type="entry name" value="MFS"/>
</dbReference>
<dbReference type="EMBL" id="QLQD01000084">
    <property type="protein sequence ID" value="RLU54668.1"/>
    <property type="molecule type" value="Genomic_DNA"/>
</dbReference>
<keyword evidence="4 7" id="KW-0812">Transmembrane</keyword>
<comment type="subcellular location">
    <subcellularLocation>
        <location evidence="1">Cell membrane</location>
        <topology evidence="1">Multi-pass membrane protein</topology>
    </subcellularLocation>
</comment>
<evidence type="ECO:0000313" key="10">
    <source>
        <dbReference type="Proteomes" id="UP000269148"/>
    </source>
</evidence>
<dbReference type="STRING" id="1346.BMF34_09880"/>
<name>A0A3L8GE91_STRIN</name>
<dbReference type="OrthoDB" id="9793283at2"/>
<dbReference type="PANTHER" id="PTHR23517">
    <property type="entry name" value="RESISTANCE PROTEIN MDTM, PUTATIVE-RELATED-RELATED"/>
    <property type="match status" value="1"/>
</dbReference>
<dbReference type="InterPro" id="IPR020846">
    <property type="entry name" value="MFS_dom"/>
</dbReference>
<evidence type="ECO:0000313" key="9">
    <source>
        <dbReference type="EMBL" id="RLU54668.1"/>
    </source>
</evidence>
<dbReference type="Proteomes" id="UP000269148">
    <property type="component" value="Unassembled WGS sequence"/>
</dbReference>
<gene>
    <name evidence="9" type="ORF">DIY07_10125</name>
</gene>
<dbReference type="GO" id="GO:0005886">
    <property type="term" value="C:plasma membrane"/>
    <property type="evidence" value="ECO:0007669"/>
    <property type="project" value="UniProtKB-SubCell"/>
</dbReference>
<evidence type="ECO:0000256" key="7">
    <source>
        <dbReference type="SAM" id="Phobius"/>
    </source>
</evidence>
<feature type="transmembrane region" description="Helical" evidence="7">
    <location>
        <begin position="75"/>
        <end position="93"/>
    </location>
</feature>
<feature type="transmembrane region" description="Helical" evidence="7">
    <location>
        <begin position="316"/>
        <end position="335"/>
    </location>
</feature>
<feature type="transmembrane region" description="Helical" evidence="7">
    <location>
        <begin position="43"/>
        <end position="63"/>
    </location>
</feature>
<keyword evidence="6 7" id="KW-0472">Membrane</keyword>
<dbReference type="AlphaFoldDB" id="A0A3L8GE91"/>
<feature type="transmembrane region" description="Helical" evidence="7">
    <location>
        <begin position="141"/>
        <end position="160"/>
    </location>
</feature>
<dbReference type="GO" id="GO:0022857">
    <property type="term" value="F:transmembrane transporter activity"/>
    <property type="evidence" value="ECO:0007669"/>
    <property type="project" value="InterPro"/>
</dbReference>
<feature type="domain" description="Major facilitator superfamily (MFS) profile" evidence="8">
    <location>
        <begin position="1"/>
        <end position="407"/>
    </location>
</feature>
<evidence type="ECO:0000256" key="4">
    <source>
        <dbReference type="ARBA" id="ARBA00022692"/>
    </source>
</evidence>
<dbReference type="InterPro" id="IPR036259">
    <property type="entry name" value="MFS_trans_sf"/>
</dbReference>
<proteinExistence type="predicted"/>
<feature type="transmembrane region" description="Helical" evidence="7">
    <location>
        <begin position="99"/>
        <end position="120"/>
    </location>
</feature>
<feature type="transmembrane region" description="Helical" evidence="7">
    <location>
        <begin position="166"/>
        <end position="185"/>
    </location>
</feature>
<accession>A0A3L8GE91</accession>